<gene>
    <name evidence="1" type="ORF">IAC51_03260</name>
</gene>
<reference evidence="1" key="1">
    <citation type="submission" date="2020-10" db="EMBL/GenBank/DDBJ databases">
        <authorList>
            <person name="Gilroy R."/>
        </authorList>
    </citation>
    <scope>NUCLEOTIDE SEQUENCE</scope>
    <source>
        <strain evidence="1">3924</strain>
    </source>
</reference>
<organism evidence="1 2">
    <name type="scientific">Candidatus Aphodosoma intestinipullorum</name>
    <dbReference type="NCBI Taxonomy" id="2840674"/>
    <lineage>
        <taxon>Bacteria</taxon>
        <taxon>Pseudomonadati</taxon>
        <taxon>Bacteroidota</taxon>
        <taxon>Bacteroidia</taxon>
        <taxon>Bacteroidales</taxon>
        <taxon>Candidatus Aphodosoma</taxon>
    </lineage>
</organism>
<sequence length="86" mass="8701">MEPSGNPVSGVLYTGVTDSKIATSNEVGTKVGTSKAFNILGLVSVGEAGIQDAAKDGGITKISHVDTKTTGVLGLFTVTKTIVYGE</sequence>
<name>A0A940IEC8_9BACT</name>
<proteinExistence type="predicted"/>
<reference evidence="1" key="2">
    <citation type="journal article" date="2021" name="PeerJ">
        <title>Extensive microbial diversity within the chicken gut microbiome revealed by metagenomics and culture.</title>
        <authorList>
            <person name="Gilroy R."/>
            <person name="Ravi A."/>
            <person name="Getino M."/>
            <person name="Pursley I."/>
            <person name="Horton D.L."/>
            <person name="Alikhan N.F."/>
            <person name="Baker D."/>
            <person name="Gharbi K."/>
            <person name="Hall N."/>
            <person name="Watson M."/>
            <person name="Adriaenssens E.M."/>
            <person name="Foster-Nyarko E."/>
            <person name="Jarju S."/>
            <person name="Secka A."/>
            <person name="Antonio M."/>
            <person name="Oren A."/>
            <person name="Chaudhuri R.R."/>
            <person name="La Ragione R."/>
            <person name="Hildebrand F."/>
            <person name="Pallen M.J."/>
        </authorList>
    </citation>
    <scope>NUCLEOTIDE SEQUENCE</scope>
    <source>
        <strain evidence="1">3924</strain>
    </source>
</reference>
<accession>A0A940IEC8</accession>
<evidence type="ECO:0000313" key="1">
    <source>
        <dbReference type="EMBL" id="MBO8439650.1"/>
    </source>
</evidence>
<protein>
    <submittedName>
        <fullName evidence="1">Uncharacterized protein</fullName>
    </submittedName>
</protein>
<evidence type="ECO:0000313" key="2">
    <source>
        <dbReference type="Proteomes" id="UP000712007"/>
    </source>
</evidence>
<dbReference type="InterPro" id="IPR025113">
    <property type="entry name" value="TRL-like"/>
</dbReference>
<dbReference type="EMBL" id="JADIMV010000054">
    <property type="protein sequence ID" value="MBO8439650.1"/>
    <property type="molecule type" value="Genomic_DNA"/>
</dbReference>
<dbReference type="AlphaFoldDB" id="A0A940IEC8"/>
<comment type="caution">
    <text evidence="1">The sequence shown here is derived from an EMBL/GenBank/DDBJ whole genome shotgun (WGS) entry which is preliminary data.</text>
</comment>
<dbReference type="Proteomes" id="UP000712007">
    <property type="component" value="Unassembled WGS sequence"/>
</dbReference>
<dbReference type="Pfam" id="PF13146">
    <property type="entry name" value="TRL"/>
    <property type="match status" value="1"/>
</dbReference>